<proteinExistence type="inferred from homology"/>
<keyword evidence="5" id="KW-1185">Reference proteome</keyword>
<dbReference type="InterPro" id="IPR022761">
    <property type="entry name" value="Fumarate_lyase_N"/>
</dbReference>
<dbReference type="InterPro" id="IPR008948">
    <property type="entry name" value="L-Aspartase-like"/>
</dbReference>
<evidence type="ECO:0000256" key="2">
    <source>
        <dbReference type="ARBA" id="ARBA00034772"/>
    </source>
</evidence>
<reference evidence="5" key="1">
    <citation type="submission" date="2023-07" db="EMBL/GenBank/DDBJ databases">
        <title>Description of three actinobacteria isolated from air of manufacturing shop in a pharmaceutical factory.</title>
        <authorList>
            <person name="Zhang D.-F."/>
        </authorList>
    </citation>
    <scope>NUCLEOTIDE SEQUENCE [LARGE SCALE GENOMIC DNA]</scope>
    <source>
        <strain evidence="5">CCTCC AB 207010</strain>
    </source>
</reference>
<keyword evidence="1 4" id="KW-0456">Lyase</keyword>
<dbReference type="PROSITE" id="PS00163">
    <property type="entry name" value="FUMARATE_LYASES"/>
    <property type="match status" value="1"/>
</dbReference>
<accession>A0ABU1FPP9</accession>
<comment type="similarity">
    <text evidence="2">Belongs to the class-II fumarase/aspartase family.</text>
</comment>
<dbReference type="Gene3D" id="1.10.275.10">
    <property type="entry name" value="Fumarase/aspartase (N-terminal domain)"/>
    <property type="match status" value="1"/>
</dbReference>
<evidence type="ECO:0000313" key="5">
    <source>
        <dbReference type="Proteomes" id="UP001260872"/>
    </source>
</evidence>
<dbReference type="PRINTS" id="PR00149">
    <property type="entry name" value="FUMRATELYASE"/>
</dbReference>
<sequence>MDGLLSPVWAGIPAAEQTSDHAFLAALLEVEAVWAEVLADGQHVEFQDAHSVRRIANEWTHLSELSPERIAAAAPAGGNPVIPLLNAVRKVLSSRGESDAALHRGATSQDVMDTAQMLVAHSVTESVLADTARAADSLAALAAEHRGTVCIARTLTRHALPSSFGLRAASWLDGLTQAVSEVRSAAAQLPLQWGGAVGTQAGLVEIVGAGEARELTAQLAERLGLQNPGQPWHVQRQPILQLASALTSLTAAYGKIASDILLLQRPEIGELSEPRRAGRGGSSAMPQKQNPVFSVLIRSAALGAPGHMSTLYQAASLSVEERPDGAWQAEWPALRDLLRLSAGASARAAELLSGVVIHPQRMRQNLEEAGPSVFSERLVETFAPYHPQQRSGVRDAIARSAAEHTELAPLLREEIPTKALADQEFEVLMGQILDPAGFLGRTQEFVDAALAAHRQENL</sequence>
<evidence type="ECO:0000256" key="1">
    <source>
        <dbReference type="ARBA" id="ARBA00023239"/>
    </source>
</evidence>
<dbReference type="GO" id="GO:0016829">
    <property type="term" value="F:lyase activity"/>
    <property type="evidence" value="ECO:0007669"/>
    <property type="project" value="UniProtKB-KW"/>
</dbReference>
<dbReference type="PANTHER" id="PTHR43172:SF2">
    <property type="entry name" value="ADENYLOSUCCINATE LYASE C-TERMINAL DOMAIN-CONTAINING PROTEIN"/>
    <property type="match status" value="1"/>
</dbReference>
<dbReference type="EMBL" id="JAVKGT010000001">
    <property type="protein sequence ID" value="MDR5710618.1"/>
    <property type="molecule type" value="Genomic_DNA"/>
</dbReference>
<evidence type="ECO:0000259" key="3">
    <source>
        <dbReference type="Pfam" id="PF00206"/>
    </source>
</evidence>
<dbReference type="Proteomes" id="UP001260872">
    <property type="component" value="Unassembled WGS sequence"/>
</dbReference>
<organism evidence="4 5">
    <name type="scientific">Nesterenkonia flava</name>
    <dbReference type="NCBI Taxonomy" id="469799"/>
    <lineage>
        <taxon>Bacteria</taxon>
        <taxon>Bacillati</taxon>
        <taxon>Actinomycetota</taxon>
        <taxon>Actinomycetes</taxon>
        <taxon>Micrococcales</taxon>
        <taxon>Micrococcaceae</taxon>
        <taxon>Nesterenkonia</taxon>
    </lineage>
</organism>
<name>A0ABU1FPP9_9MICC</name>
<feature type="domain" description="Fumarate lyase N-terminal" evidence="3">
    <location>
        <begin position="88"/>
        <end position="302"/>
    </location>
</feature>
<dbReference type="Gene3D" id="1.20.200.10">
    <property type="entry name" value="Fumarase/aspartase (Central domain)"/>
    <property type="match status" value="1"/>
</dbReference>
<comment type="caution">
    <text evidence="4">The sequence shown here is derived from an EMBL/GenBank/DDBJ whole genome shotgun (WGS) entry which is preliminary data.</text>
</comment>
<dbReference type="SUPFAM" id="SSF48557">
    <property type="entry name" value="L-aspartase-like"/>
    <property type="match status" value="1"/>
</dbReference>
<dbReference type="InterPro" id="IPR024083">
    <property type="entry name" value="Fumarase/histidase_N"/>
</dbReference>
<dbReference type="InterPro" id="IPR000362">
    <property type="entry name" value="Fumarate_lyase_fam"/>
</dbReference>
<protein>
    <submittedName>
        <fullName evidence="4">Lyase family protein</fullName>
    </submittedName>
</protein>
<dbReference type="InterPro" id="IPR020557">
    <property type="entry name" value="Fumarate_lyase_CS"/>
</dbReference>
<evidence type="ECO:0000313" key="4">
    <source>
        <dbReference type="EMBL" id="MDR5710618.1"/>
    </source>
</evidence>
<gene>
    <name evidence="4" type="ORF">RH857_00475</name>
</gene>
<dbReference type="Pfam" id="PF00206">
    <property type="entry name" value="Lyase_1"/>
    <property type="match status" value="1"/>
</dbReference>
<dbReference type="PANTHER" id="PTHR43172">
    <property type="entry name" value="ADENYLOSUCCINATE LYASE"/>
    <property type="match status" value="1"/>
</dbReference>
<dbReference type="RefSeq" id="WP_310536009.1">
    <property type="nucleotide sequence ID" value="NZ_BAAAOC010000008.1"/>
</dbReference>